<evidence type="ECO:0000256" key="4">
    <source>
        <dbReference type="ARBA" id="ARBA00022741"/>
    </source>
</evidence>
<dbReference type="SUPFAM" id="SSF52374">
    <property type="entry name" value="Nucleotidylyl transferase"/>
    <property type="match status" value="1"/>
</dbReference>
<dbReference type="Pfam" id="PF00294">
    <property type="entry name" value="PfkB"/>
    <property type="match status" value="1"/>
</dbReference>
<keyword evidence="12" id="KW-0418">Kinase</keyword>
<comment type="caution">
    <text evidence="12">The sequence shown here is derived from an EMBL/GenBank/DDBJ whole genome shotgun (WGS) entry which is preliminary data.</text>
</comment>
<dbReference type="Gene3D" id="3.40.50.620">
    <property type="entry name" value="HUPs"/>
    <property type="match status" value="1"/>
</dbReference>
<evidence type="ECO:0000313" key="13">
    <source>
        <dbReference type="Proteomes" id="UP000245639"/>
    </source>
</evidence>
<dbReference type="PANTHER" id="PTHR46969">
    <property type="entry name" value="BIFUNCTIONAL PROTEIN HLDE"/>
    <property type="match status" value="1"/>
</dbReference>
<dbReference type="InterPro" id="IPR004821">
    <property type="entry name" value="Cyt_trans-like"/>
</dbReference>
<dbReference type="GO" id="GO:0033785">
    <property type="term" value="F:heptose 7-phosphate kinase activity"/>
    <property type="evidence" value="ECO:0007669"/>
    <property type="project" value="TreeGrafter"/>
</dbReference>
<reference evidence="12 13" key="1">
    <citation type="submission" date="2018-04" db="EMBL/GenBank/DDBJ databases">
        <title>Genomic Encyclopedia of Type Strains, Phase IV (KMG-IV): sequencing the most valuable type-strain genomes for metagenomic binning, comparative biology and taxonomic classification.</title>
        <authorList>
            <person name="Goeker M."/>
        </authorList>
    </citation>
    <scope>NUCLEOTIDE SEQUENCE [LARGE SCALE GENOMIC DNA]</scope>
    <source>
        <strain evidence="12 13">DSM 45771</strain>
    </source>
</reference>
<evidence type="ECO:0000259" key="11">
    <source>
        <dbReference type="Pfam" id="PF01467"/>
    </source>
</evidence>
<dbReference type="GO" id="GO:0016773">
    <property type="term" value="F:phosphotransferase activity, alcohol group as acceptor"/>
    <property type="evidence" value="ECO:0007669"/>
    <property type="project" value="InterPro"/>
</dbReference>
<dbReference type="EMBL" id="QEKW01000009">
    <property type="protein sequence ID" value="PVZ08274.1"/>
    <property type="molecule type" value="Genomic_DNA"/>
</dbReference>
<keyword evidence="5" id="KW-0067">ATP-binding</keyword>
<name>A0A2U1F7X8_9PSEU</name>
<evidence type="ECO:0000313" key="12">
    <source>
        <dbReference type="EMBL" id="PVZ08274.1"/>
    </source>
</evidence>
<evidence type="ECO:0000259" key="10">
    <source>
        <dbReference type="Pfam" id="PF00294"/>
    </source>
</evidence>
<evidence type="ECO:0000256" key="8">
    <source>
        <dbReference type="ARBA" id="ARBA00047428"/>
    </source>
</evidence>
<dbReference type="AlphaFoldDB" id="A0A2U1F7X8"/>
<proteinExistence type="predicted"/>
<dbReference type="NCBIfam" id="TIGR00125">
    <property type="entry name" value="cyt_tran_rel"/>
    <property type="match status" value="1"/>
</dbReference>
<feature type="region of interest" description="Disordered" evidence="9">
    <location>
        <begin position="1"/>
        <end position="23"/>
    </location>
</feature>
<feature type="domain" description="Carbohydrate kinase PfkB" evidence="10">
    <location>
        <begin position="46"/>
        <end position="353"/>
    </location>
</feature>
<keyword evidence="7" id="KW-0119">Carbohydrate metabolism</keyword>
<accession>A0A2U1F7X8</accession>
<evidence type="ECO:0000256" key="3">
    <source>
        <dbReference type="ARBA" id="ARBA00022695"/>
    </source>
</evidence>
<dbReference type="InterPro" id="IPR011611">
    <property type="entry name" value="PfkB_dom"/>
</dbReference>
<dbReference type="InterPro" id="IPR029056">
    <property type="entry name" value="Ribokinase-like"/>
</dbReference>
<dbReference type="GO" id="GO:0033786">
    <property type="term" value="F:heptose-1-phosphate adenylyltransferase activity"/>
    <property type="evidence" value="ECO:0007669"/>
    <property type="project" value="TreeGrafter"/>
</dbReference>
<dbReference type="NCBIfam" id="TIGR02199">
    <property type="entry name" value="rfaE_dom_II"/>
    <property type="match status" value="1"/>
</dbReference>
<feature type="domain" description="Cytidyltransferase-like" evidence="11">
    <location>
        <begin position="392"/>
        <end position="487"/>
    </location>
</feature>
<comment type="catalytic activity">
    <reaction evidence="8">
        <text>D-glycero-beta-D-manno-heptose 1-phosphate + ATP + H(+) = ADP-D-glycero-beta-D-manno-heptose + diphosphate</text>
        <dbReference type="Rhea" id="RHEA:27465"/>
        <dbReference type="ChEBI" id="CHEBI:15378"/>
        <dbReference type="ChEBI" id="CHEBI:30616"/>
        <dbReference type="ChEBI" id="CHEBI:33019"/>
        <dbReference type="ChEBI" id="CHEBI:59967"/>
        <dbReference type="ChEBI" id="CHEBI:61593"/>
        <dbReference type="EC" id="2.7.7.70"/>
    </reaction>
</comment>
<sequence length="525" mass="53684">MAAPDVPRRSRVRTDPALRAHPAVPPLASAPLAADLPARLAQAAPRVVVLGDAVLDQWLTGPSRRLSREAPVPVVEVDHTTGSPGAAANTAANLAALGARTELVSVLGDDADAATVRELLAGYGVGLDGVVTDPARPTAAKRRVLADDALVARFDTTPRAAPGAGTRAAVRDALRAAVDGADAVVVCDYDGGLLDEEVVAAVAEVVGPPGHRSCRLVVDAHDPARWASARPDLVTPNAGEAALLLGRELGGPDRVAAAEAAGPDLRERSGAAAVVVTLDRDGALLLPDPTGDERAPAHRTFARPAPESRTCGAGDTFTAALVLALAAGTPAATAVELAQAAADVVVGRPGTSVCGTGELAERVAAAEGPLLDATSLAAIVDEHRVAGRRVVFTNGCFDVVHRGHVASLNQAKRLGDVLVVALNSDDSVARLKGPERPLNPLADRAAVIGALSCVDHVTAFDADTPAELLELLRPDVYAKGGDYTPEMLRESATVASYGGRVVILDYLPDRSTTSLVDRIRGGAAS</sequence>
<keyword evidence="4" id="KW-0547">Nucleotide-binding</keyword>
<keyword evidence="2 12" id="KW-0808">Transferase</keyword>
<evidence type="ECO:0000256" key="6">
    <source>
        <dbReference type="ARBA" id="ARBA00023268"/>
    </source>
</evidence>
<dbReference type="OrthoDB" id="9802794at2"/>
<dbReference type="RefSeq" id="WP_116709499.1">
    <property type="nucleotide sequence ID" value="NZ_QEKW01000009.1"/>
</dbReference>
<keyword evidence="3" id="KW-0548">Nucleotidyltransferase</keyword>
<dbReference type="Gene3D" id="3.40.1190.20">
    <property type="match status" value="1"/>
</dbReference>
<dbReference type="InterPro" id="IPR014729">
    <property type="entry name" value="Rossmann-like_a/b/a_fold"/>
</dbReference>
<evidence type="ECO:0000256" key="1">
    <source>
        <dbReference type="ARBA" id="ARBA00012519"/>
    </source>
</evidence>
<dbReference type="SUPFAM" id="SSF53613">
    <property type="entry name" value="Ribokinase-like"/>
    <property type="match status" value="1"/>
</dbReference>
<dbReference type="Pfam" id="PF01467">
    <property type="entry name" value="CTP_transf_like"/>
    <property type="match status" value="1"/>
</dbReference>
<dbReference type="GO" id="GO:0005829">
    <property type="term" value="C:cytosol"/>
    <property type="evidence" value="ECO:0007669"/>
    <property type="project" value="TreeGrafter"/>
</dbReference>
<dbReference type="GO" id="GO:0005524">
    <property type="term" value="F:ATP binding"/>
    <property type="evidence" value="ECO:0007669"/>
    <property type="project" value="UniProtKB-KW"/>
</dbReference>
<keyword evidence="13" id="KW-1185">Reference proteome</keyword>
<evidence type="ECO:0000256" key="2">
    <source>
        <dbReference type="ARBA" id="ARBA00022679"/>
    </source>
</evidence>
<feature type="compositionally biased region" description="Basic and acidic residues" evidence="9">
    <location>
        <begin position="1"/>
        <end position="18"/>
    </location>
</feature>
<evidence type="ECO:0000256" key="7">
    <source>
        <dbReference type="ARBA" id="ARBA00023277"/>
    </source>
</evidence>
<protein>
    <recommendedName>
        <fullName evidence="1">D-glycero-beta-D-manno-heptose 1-phosphate adenylyltransferase</fullName>
        <ecNumber evidence="1">2.7.7.70</ecNumber>
    </recommendedName>
</protein>
<gene>
    <name evidence="12" type="ORF">C8D89_109159</name>
</gene>
<evidence type="ECO:0000256" key="5">
    <source>
        <dbReference type="ARBA" id="ARBA00022840"/>
    </source>
</evidence>
<evidence type="ECO:0000256" key="9">
    <source>
        <dbReference type="SAM" id="MobiDB-lite"/>
    </source>
</evidence>
<dbReference type="PANTHER" id="PTHR46969:SF1">
    <property type="entry name" value="BIFUNCTIONAL PROTEIN HLDE"/>
    <property type="match status" value="1"/>
</dbReference>
<dbReference type="InterPro" id="IPR011914">
    <property type="entry name" value="RfaE_dom_II"/>
</dbReference>
<organism evidence="12 13">
    <name type="scientific">Actinomycetospora cinnamomea</name>
    <dbReference type="NCBI Taxonomy" id="663609"/>
    <lineage>
        <taxon>Bacteria</taxon>
        <taxon>Bacillati</taxon>
        <taxon>Actinomycetota</taxon>
        <taxon>Actinomycetes</taxon>
        <taxon>Pseudonocardiales</taxon>
        <taxon>Pseudonocardiaceae</taxon>
        <taxon>Actinomycetospora</taxon>
    </lineage>
</organism>
<keyword evidence="6" id="KW-0511">Multifunctional enzyme</keyword>
<dbReference type="EC" id="2.7.7.70" evidence="1"/>
<dbReference type="Proteomes" id="UP000245639">
    <property type="component" value="Unassembled WGS sequence"/>
</dbReference>